<evidence type="ECO:0000256" key="2">
    <source>
        <dbReference type="ARBA" id="ARBA00005417"/>
    </source>
</evidence>
<dbReference type="SMART" id="SM00382">
    <property type="entry name" value="AAA"/>
    <property type="match status" value="1"/>
</dbReference>
<dbReference type="PROSITE" id="PS00211">
    <property type="entry name" value="ABC_TRANSPORTER_1"/>
    <property type="match status" value="1"/>
</dbReference>
<proteinExistence type="inferred from homology"/>
<dbReference type="EMBL" id="JACIFD010000010">
    <property type="protein sequence ID" value="MBB4071822.1"/>
    <property type="molecule type" value="Genomic_DNA"/>
</dbReference>
<dbReference type="InterPro" id="IPR003439">
    <property type="entry name" value="ABC_transporter-like_ATP-bd"/>
</dbReference>
<dbReference type="Pfam" id="PF00005">
    <property type="entry name" value="ABC_tran"/>
    <property type="match status" value="1"/>
</dbReference>
<feature type="domain" description="ABC transporter" evidence="9">
    <location>
        <begin position="12"/>
        <end position="257"/>
    </location>
</feature>
<reference evidence="10" key="1">
    <citation type="submission" date="2020-08" db="EMBL/GenBank/DDBJ databases">
        <title>Sequencing the genomes of 1000 actinobacteria strains.</title>
        <authorList>
            <person name="Klenk H.-P."/>
        </authorList>
    </citation>
    <scope>NUCLEOTIDE SEQUENCE [LARGE SCALE GENOMIC DNA]</scope>
    <source>
        <strain evidence="10">DSM 27064</strain>
    </source>
</reference>
<dbReference type="InterPro" id="IPR013563">
    <property type="entry name" value="Oligopep_ABC_C"/>
</dbReference>
<dbReference type="InterPro" id="IPR003593">
    <property type="entry name" value="AAA+_ATPase"/>
</dbReference>
<feature type="compositionally biased region" description="Low complexity" evidence="8">
    <location>
        <begin position="289"/>
        <end position="303"/>
    </location>
</feature>
<dbReference type="Gene3D" id="3.40.50.300">
    <property type="entry name" value="P-loop containing nucleotide triphosphate hydrolases"/>
    <property type="match status" value="1"/>
</dbReference>
<keyword evidence="5" id="KW-0547">Nucleotide-binding</keyword>
<evidence type="ECO:0000256" key="1">
    <source>
        <dbReference type="ARBA" id="ARBA00004202"/>
    </source>
</evidence>
<evidence type="ECO:0000256" key="8">
    <source>
        <dbReference type="SAM" id="MobiDB-lite"/>
    </source>
</evidence>
<evidence type="ECO:0000256" key="5">
    <source>
        <dbReference type="ARBA" id="ARBA00022741"/>
    </source>
</evidence>
<name>A0A840DK11_9MICO</name>
<protein>
    <submittedName>
        <fullName evidence="10">ABC-type dipeptide/oligopeptide/nickel transport system ATPase component</fullName>
    </submittedName>
</protein>
<dbReference type="PANTHER" id="PTHR43297">
    <property type="entry name" value="OLIGOPEPTIDE TRANSPORT ATP-BINDING PROTEIN APPD"/>
    <property type="match status" value="1"/>
</dbReference>
<comment type="subcellular location">
    <subcellularLocation>
        <location evidence="1">Cell membrane</location>
        <topology evidence="1">Peripheral membrane protein</topology>
    </subcellularLocation>
</comment>
<sequence>MSAQLQHDRAGLTIHELRVQINGREIIKGINLRLQPGQITGLAGESGSGKSMTGLAMCGLLPEGSETSGEILFQGKNLLLNSEKEQNKLRGSHLAMVFQDPTASLHPMLSIGRQLTDHLRVHTGCSKKAAWQKAIKTLELVQVPEPEIAMKKYPHQFSGGQLQRIAIAVAIICDPEILIADEPTTALDVTVQAGVLRLLRRLCDELDLAVLLITHDLGVMSSLAERISVMREGVIVEEGERFEVLRRPQHPYTRALVQALPNHEPFLPGAVESTSTEVLTVQQLSGSQPAVAGVSPAAPVVAAKQQKEGEND</sequence>
<organism evidence="10 11">
    <name type="scientific">Canibacter oris</name>
    <dbReference type="NCBI Taxonomy" id="1365628"/>
    <lineage>
        <taxon>Bacteria</taxon>
        <taxon>Bacillati</taxon>
        <taxon>Actinomycetota</taxon>
        <taxon>Actinomycetes</taxon>
        <taxon>Micrococcales</taxon>
        <taxon>Microbacteriaceae</taxon>
        <taxon>Canibacter</taxon>
    </lineage>
</organism>
<gene>
    <name evidence="10" type="ORF">F5897_001141</name>
</gene>
<evidence type="ECO:0000256" key="3">
    <source>
        <dbReference type="ARBA" id="ARBA00022448"/>
    </source>
</evidence>
<feature type="region of interest" description="Disordered" evidence="8">
    <location>
        <begin position="289"/>
        <end position="312"/>
    </location>
</feature>
<dbReference type="InterPro" id="IPR027417">
    <property type="entry name" value="P-loop_NTPase"/>
</dbReference>
<evidence type="ECO:0000256" key="7">
    <source>
        <dbReference type="ARBA" id="ARBA00023136"/>
    </source>
</evidence>
<evidence type="ECO:0000313" key="11">
    <source>
        <dbReference type="Proteomes" id="UP000571183"/>
    </source>
</evidence>
<dbReference type="SUPFAM" id="SSF52540">
    <property type="entry name" value="P-loop containing nucleoside triphosphate hydrolases"/>
    <property type="match status" value="1"/>
</dbReference>
<dbReference type="GO" id="GO:0005524">
    <property type="term" value="F:ATP binding"/>
    <property type="evidence" value="ECO:0007669"/>
    <property type="project" value="UniProtKB-KW"/>
</dbReference>
<dbReference type="Pfam" id="PF08352">
    <property type="entry name" value="oligo_HPY"/>
    <property type="match status" value="1"/>
</dbReference>
<evidence type="ECO:0000256" key="4">
    <source>
        <dbReference type="ARBA" id="ARBA00022475"/>
    </source>
</evidence>
<dbReference type="AlphaFoldDB" id="A0A840DK11"/>
<keyword evidence="4" id="KW-1003">Cell membrane</keyword>
<comment type="similarity">
    <text evidence="2">Belongs to the ABC transporter superfamily.</text>
</comment>
<dbReference type="PROSITE" id="PS50893">
    <property type="entry name" value="ABC_TRANSPORTER_2"/>
    <property type="match status" value="1"/>
</dbReference>
<dbReference type="PANTHER" id="PTHR43297:SF2">
    <property type="entry name" value="DIPEPTIDE TRANSPORT ATP-BINDING PROTEIN DPPD"/>
    <property type="match status" value="1"/>
</dbReference>
<accession>A0A840DK11</accession>
<evidence type="ECO:0000256" key="6">
    <source>
        <dbReference type="ARBA" id="ARBA00022840"/>
    </source>
</evidence>
<dbReference type="InterPro" id="IPR017871">
    <property type="entry name" value="ABC_transporter-like_CS"/>
</dbReference>
<evidence type="ECO:0000259" key="9">
    <source>
        <dbReference type="PROSITE" id="PS50893"/>
    </source>
</evidence>
<keyword evidence="7" id="KW-0472">Membrane</keyword>
<dbReference type="GO" id="GO:0015833">
    <property type="term" value="P:peptide transport"/>
    <property type="evidence" value="ECO:0007669"/>
    <property type="project" value="InterPro"/>
</dbReference>
<keyword evidence="6" id="KW-0067">ATP-binding</keyword>
<keyword evidence="11" id="KW-1185">Reference proteome</keyword>
<dbReference type="GO" id="GO:0005886">
    <property type="term" value="C:plasma membrane"/>
    <property type="evidence" value="ECO:0007669"/>
    <property type="project" value="UniProtKB-SubCell"/>
</dbReference>
<dbReference type="FunFam" id="3.40.50.300:FF:000016">
    <property type="entry name" value="Oligopeptide ABC transporter ATP-binding component"/>
    <property type="match status" value="1"/>
</dbReference>
<dbReference type="InterPro" id="IPR050388">
    <property type="entry name" value="ABC_Ni/Peptide_Import"/>
</dbReference>
<dbReference type="Proteomes" id="UP000571183">
    <property type="component" value="Unassembled WGS sequence"/>
</dbReference>
<dbReference type="CDD" id="cd03257">
    <property type="entry name" value="ABC_NikE_OppD_transporters"/>
    <property type="match status" value="1"/>
</dbReference>
<dbReference type="GO" id="GO:0016887">
    <property type="term" value="F:ATP hydrolysis activity"/>
    <property type="evidence" value="ECO:0007669"/>
    <property type="project" value="InterPro"/>
</dbReference>
<comment type="caution">
    <text evidence="10">The sequence shown here is derived from an EMBL/GenBank/DDBJ whole genome shotgun (WGS) entry which is preliminary data.</text>
</comment>
<dbReference type="RefSeq" id="WP_124824897.1">
    <property type="nucleotide sequence ID" value="NZ_JACIFD010000010.1"/>
</dbReference>
<keyword evidence="3" id="KW-0813">Transport</keyword>
<evidence type="ECO:0000313" key="10">
    <source>
        <dbReference type="EMBL" id="MBB4071822.1"/>
    </source>
</evidence>